<feature type="transmembrane region" description="Helical" evidence="1">
    <location>
        <begin position="134"/>
        <end position="152"/>
    </location>
</feature>
<dbReference type="KEGG" id="poz:I0K15_11120"/>
<organism evidence="2 3">
    <name type="scientific">Pontivivens ytuae</name>
    <dbReference type="NCBI Taxonomy" id="2789856"/>
    <lineage>
        <taxon>Bacteria</taxon>
        <taxon>Pseudomonadati</taxon>
        <taxon>Pseudomonadota</taxon>
        <taxon>Alphaproteobacteria</taxon>
        <taxon>Rhodobacterales</taxon>
        <taxon>Paracoccaceae</taxon>
        <taxon>Pontivivens</taxon>
    </lineage>
</organism>
<keyword evidence="1" id="KW-0812">Transmembrane</keyword>
<protein>
    <submittedName>
        <fullName evidence="2">Uncharacterized protein</fullName>
    </submittedName>
</protein>
<dbReference type="EMBL" id="CP064942">
    <property type="protein sequence ID" value="QPH52377.1"/>
    <property type="molecule type" value="Genomic_DNA"/>
</dbReference>
<dbReference type="Proteomes" id="UP000594800">
    <property type="component" value="Chromosome"/>
</dbReference>
<keyword evidence="1" id="KW-0472">Membrane</keyword>
<reference evidence="2 3" key="1">
    <citation type="submission" date="2020-11" db="EMBL/GenBank/DDBJ databases">
        <title>Description of Pontivivens ytuae sp. nov. isolated from deep sea sediment of Mariana Trench.</title>
        <authorList>
            <person name="Wang Z."/>
            <person name="Sun Q.-L."/>
            <person name="Xu X.-D."/>
            <person name="Tang Y.-Z."/>
            <person name="Zhang J."/>
        </authorList>
    </citation>
    <scope>NUCLEOTIDE SEQUENCE [LARGE SCALE GENOMIC DNA]</scope>
    <source>
        <strain evidence="2 3">MT2928</strain>
    </source>
</reference>
<evidence type="ECO:0000313" key="3">
    <source>
        <dbReference type="Proteomes" id="UP000594800"/>
    </source>
</evidence>
<proteinExistence type="predicted"/>
<feature type="transmembrane region" description="Helical" evidence="1">
    <location>
        <begin position="58"/>
        <end position="83"/>
    </location>
</feature>
<gene>
    <name evidence="2" type="ORF">I0K15_11120</name>
</gene>
<name>A0A7S9LNP5_9RHOB</name>
<sequence>MSSPAPASPVRIRPLRAILAYVLTCLAATHILTFWMIVFGVVDAPDAPASSVRLFEALLYYLSSTLLFGLLAAIFTFIPALIVRFILLAFGLTSRWAAAIGGLAVGFLVAVVVGGLGADNLREVFEALTASEGLVISFTLTGVCCGLIWHLVEFGRRRS</sequence>
<dbReference type="RefSeq" id="WP_196101591.1">
    <property type="nucleotide sequence ID" value="NZ_CP064942.1"/>
</dbReference>
<keyword evidence="1" id="KW-1133">Transmembrane helix</keyword>
<evidence type="ECO:0000256" key="1">
    <source>
        <dbReference type="SAM" id="Phobius"/>
    </source>
</evidence>
<accession>A0A7S9LNP5</accession>
<keyword evidence="3" id="KW-1185">Reference proteome</keyword>
<feature type="transmembrane region" description="Helical" evidence="1">
    <location>
        <begin position="18"/>
        <end position="38"/>
    </location>
</feature>
<dbReference type="AlphaFoldDB" id="A0A7S9LNP5"/>
<evidence type="ECO:0000313" key="2">
    <source>
        <dbReference type="EMBL" id="QPH52377.1"/>
    </source>
</evidence>
<feature type="transmembrane region" description="Helical" evidence="1">
    <location>
        <begin position="95"/>
        <end position="114"/>
    </location>
</feature>